<comment type="caution">
    <text evidence="1">The sequence shown here is derived from an EMBL/GenBank/DDBJ whole genome shotgun (WGS) entry which is preliminary data.</text>
</comment>
<keyword evidence="2" id="KW-1185">Reference proteome</keyword>
<name>A0ABT9NID1_9ACTO</name>
<gene>
    <name evidence="1" type="ORF">J2S70_001737</name>
</gene>
<evidence type="ECO:0000313" key="2">
    <source>
        <dbReference type="Proteomes" id="UP001243212"/>
    </source>
</evidence>
<dbReference type="RefSeq" id="WP_307683324.1">
    <property type="nucleotide sequence ID" value="NZ_JAUSQX010000001.1"/>
</dbReference>
<dbReference type="Proteomes" id="UP001243212">
    <property type="component" value="Unassembled WGS sequence"/>
</dbReference>
<sequence>MTWWQILLLIAGIALVLAGVVATLKARSLDRIHKNVTKSRIALERALVERAQATLEVSRSGVLDVASAVVLADIAKEALEVSAHPIVNDGWESITIEDSEGNLLSGTAGDRPDRQLIESELSRSLRHSVDELDSDTPELSRLHAARTAVQMTRRFHNNHVSQAKRVRRSALIRTMRLHGHAPEPLMVNLDDRKTDG</sequence>
<reference evidence="1 2" key="1">
    <citation type="submission" date="2023-07" db="EMBL/GenBank/DDBJ databases">
        <title>Sequencing the genomes of 1000 actinobacteria strains.</title>
        <authorList>
            <person name="Klenk H.-P."/>
        </authorList>
    </citation>
    <scope>NUCLEOTIDE SEQUENCE [LARGE SCALE GENOMIC DNA]</scope>
    <source>
        <strain evidence="1 2">DSM 17163</strain>
    </source>
</reference>
<dbReference type="EMBL" id="JAUSQX010000001">
    <property type="protein sequence ID" value="MDP9807155.1"/>
    <property type="molecule type" value="Genomic_DNA"/>
</dbReference>
<proteinExistence type="predicted"/>
<accession>A0ABT9NID1</accession>
<evidence type="ECO:0000313" key="1">
    <source>
        <dbReference type="EMBL" id="MDP9807155.1"/>
    </source>
</evidence>
<protein>
    <submittedName>
        <fullName evidence="1">Uncharacterized protein</fullName>
    </submittedName>
</protein>
<organism evidence="1 2">
    <name type="scientific">Trueperella bonasi</name>
    <dbReference type="NCBI Taxonomy" id="312286"/>
    <lineage>
        <taxon>Bacteria</taxon>
        <taxon>Bacillati</taxon>
        <taxon>Actinomycetota</taxon>
        <taxon>Actinomycetes</taxon>
        <taxon>Actinomycetales</taxon>
        <taxon>Actinomycetaceae</taxon>
        <taxon>Trueperella</taxon>
    </lineage>
</organism>